<name>A0ABV6U7X8_9ACTN</name>
<evidence type="ECO:0000313" key="2">
    <source>
        <dbReference type="EMBL" id="MFC0864572.1"/>
    </source>
</evidence>
<dbReference type="EMBL" id="JBHMQT010000044">
    <property type="protein sequence ID" value="MFC0864572.1"/>
    <property type="molecule type" value="Genomic_DNA"/>
</dbReference>
<feature type="region of interest" description="Disordered" evidence="1">
    <location>
        <begin position="125"/>
        <end position="150"/>
    </location>
</feature>
<accession>A0ABV6U7X8</accession>
<evidence type="ECO:0000256" key="1">
    <source>
        <dbReference type="SAM" id="MobiDB-lite"/>
    </source>
</evidence>
<reference evidence="2 3" key="1">
    <citation type="submission" date="2024-09" db="EMBL/GenBank/DDBJ databases">
        <authorList>
            <person name="Sun Q."/>
            <person name="Mori K."/>
        </authorList>
    </citation>
    <scope>NUCLEOTIDE SEQUENCE [LARGE SCALE GENOMIC DNA]</scope>
    <source>
        <strain evidence="2 3">TBRC 1851</strain>
    </source>
</reference>
<keyword evidence="3" id="KW-1185">Reference proteome</keyword>
<feature type="compositionally biased region" description="Pro residues" evidence="1">
    <location>
        <begin position="133"/>
        <end position="150"/>
    </location>
</feature>
<organism evidence="2 3">
    <name type="scientific">Sphaerimonospora cavernae</name>
    <dbReference type="NCBI Taxonomy" id="1740611"/>
    <lineage>
        <taxon>Bacteria</taxon>
        <taxon>Bacillati</taxon>
        <taxon>Actinomycetota</taxon>
        <taxon>Actinomycetes</taxon>
        <taxon>Streptosporangiales</taxon>
        <taxon>Streptosporangiaceae</taxon>
        <taxon>Sphaerimonospora</taxon>
    </lineage>
</organism>
<comment type="caution">
    <text evidence="2">The sequence shown here is derived from an EMBL/GenBank/DDBJ whole genome shotgun (WGS) entry which is preliminary data.</text>
</comment>
<protein>
    <recommendedName>
        <fullName evidence="4">DUF2637 domain-containing protein</fullName>
    </recommendedName>
</protein>
<proteinExistence type="predicted"/>
<dbReference type="RefSeq" id="WP_394302674.1">
    <property type="nucleotide sequence ID" value="NZ_JBHMQT010000044.1"/>
</dbReference>
<evidence type="ECO:0000313" key="3">
    <source>
        <dbReference type="Proteomes" id="UP001589870"/>
    </source>
</evidence>
<evidence type="ECO:0008006" key="4">
    <source>
        <dbReference type="Google" id="ProtNLM"/>
    </source>
</evidence>
<dbReference type="Proteomes" id="UP001589870">
    <property type="component" value="Unassembled WGS sequence"/>
</dbReference>
<gene>
    <name evidence="2" type="ORF">ACFHYQ_19970</name>
</gene>
<sequence>MVAIAALTFTFSFGNCWALGLRLGVAPWLAPLVGPSVDLSVIGLLVGIRHMQLRGVQPAELRPARILLAFSGLATLALNIAEPLAAGSPGRAAYDSIPPLLLIGWAEVGPGLLSRLHQAGSPTVLTATIDEPSPGPVPDRPDPSPTPPAPAALLPVAAVARSAPARSTVTVRTRTTDSTARADNASVDDALLETARRLDTEHRARTGGRPISAETLRKELRIGAARARVLSKSVRR</sequence>